<feature type="compositionally biased region" description="Basic and acidic residues" evidence="1">
    <location>
        <begin position="17"/>
        <end position="26"/>
    </location>
</feature>
<feature type="region of interest" description="Disordered" evidence="1">
    <location>
        <begin position="1"/>
        <end position="26"/>
    </location>
</feature>
<feature type="compositionally biased region" description="Low complexity" evidence="1">
    <location>
        <begin position="1"/>
        <end position="16"/>
    </location>
</feature>
<dbReference type="GeneID" id="19011462"/>
<dbReference type="PANTHER" id="PTHR12197">
    <property type="entry name" value="HISTONE-LYSINE N-METHYLTRANSFERASE SMYD"/>
    <property type="match status" value="1"/>
</dbReference>
<proteinExistence type="predicted"/>
<evidence type="ECO:0000259" key="2">
    <source>
        <dbReference type="PROSITE" id="PS50280"/>
    </source>
</evidence>
<dbReference type="InterPro" id="IPR050869">
    <property type="entry name" value="H3K4_H4K5_MeTrfase"/>
</dbReference>
<feature type="region of interest" description="Disordered" evidence="1">
    <location>
        <begin position="225"/>
        <end position="266"/>
    </location>
</feature>
<keyword evidence="4" id="KW-1185">Reference proteome</keyword>
<accession>K8EPZ3</accession>
<dbReference type="RefSeq" id="XP_007508908.1">
    <property type="nucleotide sequence ID" value="XM_007508846.1"/>
</dbReference>
<dbReference type="PANTHER" id="PTHR12197:SF251">
    <property type="entry name" value="EG:BACR7C10.4 PROTEIN"/>
    <property type="match status" value="1"/>
</dbReference>
<evidence type="ECO:0000256" key="1">
    <source>
        <dbReference type="SAM" id="MobiDB-lite"/>
    </source>
</evidence>
<dbReference type="Gene3D" id="2.170.270.10">
    <property type="entry name" value="SET domain"/>
    <property type="match status" value="1"/>
</dbReference>
<gene>
    <name evidence="3" type="ordered locus">Bathy15g00540</name>
</gene>
<dbReference type="InterPro" id="IPR001214">
    <property type="entry name" value="SET_dom"/>
</dbReference>
<dbReference type="PROSITE" id="PS50280">
    <property type="entry name" value="SET"/>
    <property type="match status" value="1"/>
</dbReference>
<dbReference type="Proteomes" id="UP000198341">
    <property type="component" value="Chromosome 15"/>
</dbReference>
<feature type="compositionally biased region" description="Polar residues" evidence="1">
    <location>
        <begin position="256"/>
        <end position="266"/>
    </location>
</feature>
<evidence type="ECO:0000313" key="4">
    <source>
        <dbReference type="Proteomes" id="UP000198341"/>
    </source>
</evidence>
<reference evidence="3 4" key="1">
    <citation type="submission" date="2011-10" db="EMBL/GenBank/DDBJ databases">
        <authorList>
            <person name="Genoscope - CEA"/>
        </authorList>
    </citation>
    <scope>NUCLEOTIDE SEQUENCE [LARGE SCALE GENOMIC DNA]</scope>
    <source>
        <strain evidence="3 4">RCC 1105</strain>
    </source>
</reference>
<dbReference type="GO" id="GO:0005634">
    <property type="term" value="C:nucleus"/>
    <property type="evidence" value="ECO:0007669"/>
    <property type="project" value="TreeGrafter"/>
</dbReference>
<dbReference type="Pfam" id="PF00856">
    <property type="entry name" value="SET"/>
    <property type="match status" value="1"/>
</dbReference>
<dbReference type="STRING" id="41875.K8EPZ3"/>
<dbReference type="OrthoDB" id="265717at2759"/>
<name>K8EPZ3_9CHLO</name>
<dbReference type="SMART" id="SM00317">
    <property type="entry name" value="SET"/>
    <property type="match status" value="1"/>
</dbReference>
<sequence length="511" mass="58500">MTSSSPSNKNTSTKSNNEQKKKQRVEIQKKASFGNSLIASKEYKPGDIILREAPFAFGEGEEDPECYFSFIQRAIGKTIQTIKKTDLRGNTFRDEKMRQMKRTFADLTVMRELDYDRAILRDELIANKFYTSMRGHSILDGGFEVDDIVGIVNRCTLNSFRVKTLTRKDVVMLTPQVYRNMDAADLVDAYIEIGEEKTLAVGVFIMASAVNHSCLPNAFASFSGDEEEERRLETEQQRQREEENDDVFSARRHAGPSTSRSVTRSETAEIFTTSEEQNKITIRAYKPIRKGEEITVSYGPIFHSGNIDERRTELKRTHQFICRCPTCLSEAAQLGADMESKMIAAKQKEKVVGDLIQNYVESGKYETREVLEALSNFKLDIRRMQVFGKACFDIAAQLVQAEQFEYACEYQTLALHSLILRCEGIDEDDISIAWEILRLLFVKRLVKYRGGDQGTQQDKQALNPALVMKDSDLITRGKRILKKYYGKKYPYELFLQQCARDPFEIEEVATK</sequence>
<dbReference type="InterPro" id="IPR046341">
    <property type="entry name" value="SET_dom_sf"/>
</dbReference>
<dbReference type="SUPFAM" id="SSF82199">
    <property type="entry name" value="SET domain"/>
    <property type="match status" value="1"/>
</dbReference>
<evidence type="ECO:0000313" key="3">
    <source>
        <dbReference type="EMBL" id="CCO19994.1"/>
    </source>
</evidence>
<organism evidence="3 4">
    <name type="scientific">Bathycoccus prasinos</name>
    <dbReference type="NCBI Taxonomy" id="41875"/>
    <lineage>
        <taxon>Eukaryota</taxon>
        <taxon>Viridiplantae</taxon>
        <taxon>Chlorophyta</taxon>
        <taxon>Mamiellophyceae</taxon>
        <taxon>Mamiellales</taxon>
        <taxon>Bathycoccaceae</taxon>
        <taxon>Bathycoccus</taxon>
    </lineage>
</organism>
<feature type="compositionally biased region" description="Basic and acidic residues" evidence="1">
    <location>
        <begin position="229"/>
        <end position="241"/>
    </location>
</feature>
<dbReference type="AlphaFoldDB" id="K8EPZ3"/>
<dbReference type="KEGG" id="bpg:Bathy15g00540"/>
<feature type="domain" description="SET" evidence="2">
    <location>
        <begin position="23"/>
        <end position="299"/>
    </location>
</feature>
<dbReference type="EMBL" id="FO082264">
    <property type="protein sequence ID" value="CCO19994.1"/>
    <property type="molecule type" value="Genomic_DNA"/>
</dbReference>
<protein>
    <recommendedName>
        <fullName evidence="2">SET domain-containing protein</fullName>
    </recommendedName>
</protein>